<feature type="domain" description="GST N-terminal" evidence="1">
    <location>
        <begin position="3"/>
        <end position="83"/>
    </location>
</feature>
<dbReference type="Proteomes" id="UP000436694">
    <property type="component" value="Unassembled WGS sequence"/>
</dbReference>
<dbReference type="Pfam" id="PF13410">
    <property type="entry name" value="GST_C_2"/>
    <property type="match status" value="1"/>
</dbReference>
<keyword evidence="4" id="KW-1185">Reference proteome</keyword>
<dbReference type="SUPFAM" id="SSF52833">
    <property type="entry name" value="Thioredoxin-like"/>
    <property type="match status" value="1"/>
</dbReference>
<reference evidence="3 4" key="1">
    <citation type="submission" date="2019-10" db="EMBL/GenBank/DDBJ databases">
        <title>Epibacterium sp. nov., isolated from seawater.</title>
        <authorList>
            <person name="Zhang X."/>
            <person name="Li N."/>
        </authorList>
    </citation>
    <scope>NUCLEOTIDE SEQUENCE [LARGE SCALE GENOMIC DNA]</scope>
    <source>
        <strain evidence="3 4">SM1969</strain>
    </source>
</reference>
<dbReference type="GO" id="GO:0016740">
    <property type="term" value="F:transferase activity"/>
    <property type="evidence" value="ECO:0007669"/>
    <property type="project" value="UniProtKB-KW"/>
</dbReference>
<dbReference type="PANTHER" id="PTHR44051">
    <property type="entry name" value="GLUTATHIONE S-TRANSFERASE-RELATED"/>
    <property type="match status" value="1"/>
</dbReference>
<evidence type="ECO:0000259" key="2">
    <source>
        <dbReference type="PROSITE" id="PS50405"/>
    </source>
</evidence>
<dbReference type="PROSITE" id="PS50405">
    <property type="entry name" value="GST_CTER"/>
    <property type="match status" value="1"/>
</dbReference>
<accession>A0A844AV97</accession>
<dbReference type="Gene3D" id="1.20.1050.10">
    <property type="match status" value="1"/>
</dbReference>
<organism evidence="3 4">
    <name type="scientific">Tritonibacter aquimaris</name>
    <dbReference type="NCBI Taxonomy" id="2663379"/>
    <lineage>
        <taxon>Bacteria</taxon>
        <taxon>Pseudomonadati</taxon>
        <taxon>Pseudomonadota</taxon>
        <taxon>Alphaproteobacteria</taxon>
        <taxon>Rhodobacterales</taxon>
        <taxon>Paracoccaceae</taxon>
        <taxon>Tritonibacter</taxon>
    </lineage>
</organism>
<dbReference type="InterPro" id="IPR010987">
    <property type="entry name" value="Glutathione-S-Trfase_C-like"/>
</dbReference>
<gene>
    <name evidence="3" type="ORF">GG681_12105</name>
</gene>
<evidence type="ECO:0000259" key="1">
    <source>
        <dbReference type="PROSITE" id="PS50404"/>
    </source>
</evidence>
<dbReference type="PROSITE" id="PS50404">
    <property type="entry name" value="GST_NTER"/>
    <property type="match status" value="1"/>
</dbReference>
<dbReference type="InterPro" id="IPR004045">
    <property type="entry name" value="Glutathione_S-Trfase_N"/>
</dbReference>
<dbReference type="EMBL" id="WIXK01000005">
    <property type="protein sequence ID" value="MQY43388.1"/>
    <property type="molecule type" value="Genomic_DNA"/>
</dbReference>
<dbReference type="CDD" id="cd03057">
    <property type="entry name" value="GST_N_Beta"/>
    <property type="match status" value="1"/>
</dbReference>
<keyword evidence="3" id="KW-0808">Transferase</keyword>
<dbReference type="CDD" id="cd03188">
    <property type="entry name" value="GST_C_Beta"/>
    <property type="match status" value="1"/>
</dbReference>
<dbReference type="InterPro" id="IPR040079">
    <property type="entry name" value="Glutathione_S-Trfase"/>
</dbReference>
<dbReference type="SFLD" id="SFLDS00019">
    <property type="entry name" value="Glutathione_Transferase_(cytos"/>
    <property type="match status" value="1"/>
</dbReference>
<dbReference type="AlphaFoldDB" id="A0A844AV97"/>
<name>A0A844AV97_9RHOB</name>
<dbReference type="RefSeq" id="WP_153548261.1">
    <property type="nucleotide sequence ID" value="NZ_WIXK01000005.1"/>
</dbReference>
<proteinExistence type="predicted"/>
<dbReference type="SUPFAM" id="SSF47616">
    <property type="entry name" value="GST C-terminal domain-like"/>
    <property type="match status" value="1"/>
</dbReference>
<dbReference type="InterPro" id="IPR036249">
    <property type="entry name" value="Thioredoxin-like_sf"/>
</dbReference>
<feature type="domain" description="GST C-terminal" evidence="2">
    <location>
        <begin position="87"/>
        <end position="217"/>
    </location>
</feature>
<evidence type="ECO:0000313" key="3">
    <source>
        <dbReference type="EMBL" id="MQY43388.1"/>
    </source>
</evidence>
<comment type="caution">
    <text evidence="3">The sequence shown here is derived from an EMBL/GenBank/DDBJ whole genome shotgun (WGS) entry which is preliminary data.</text>
</comment>
<evidence type="ECO:0000313" key="4">
    <source>
        <dbReference type="Proteomes" id="UP000436694"/>
    </source>
</evidence>
<sequence length="231" mass="25778">MKPSYRLFYAPDNASLIIRLVLEELQLPYETHLVDRTVSAQKSPEYLAVNPSGKIPALETPDGTISEVGAILLYLSETHQALAPQSGEKDRPAFLKWLFFISNTLHPDLIMQFYLHRYGPEDTQPELRKRTSARLQTHLGLLDELAGNSSILGADRLSVLDYYVATCLRWSALYPQGETGWFDLTDYPALHALCERLEHRAAVRAAIDAEGLGPTPFSMPHYACPPEGAAL</sequence>
<dbReference type="Gene3D" id="3.40.30.10">
    <property type="entry name" value="Glutaredoxin"/>
    <property type="match status" value="1"/>
</dbReference>
<dbReference type="SFLD" id="SFLDG01150">
    <property type="entry name" value="Main.1:_Beta-like"/>
    <property type="match status" value="1"/>
</dbReference>
<dbReference type="SFLD" id="SFLDG00358">
    <property type="entry name" value="Main_(cytGST)"/>
    <property type="match status" value="1"/>
</dbReference>
<protein>
    <submittedName>
        <fullName evidence="3">Glutathione S-transferase</fullName>
    </submittedName>
</protein>
<dbReference type="Pfam" id="PF13409">
    <property type="entry name" value="GST_N_2"/>
    <property type="match status" value="1"/>
</dbReference>
<dbReference type="InterPro" id="IPR036282">
    <property type="entry name" value="Glutathione-S-Trfase_C_sf"/>
</dbReference>
<dbReference type="PANTHER" id="PTHR44051:SF8">
    <property type="entry name" value="GLUTATHIONE S-TRANSFERASE GSTA"/>
    <property type="match status" value="1"/>
</dbReference>